<dbReference type="InterPro" id="IPR035965">
    <property type="entry name" value="PAS-like_dom_sf"/>
</dbReference>
<dbReference type="InterPro" id="IPR000700">
    <property type="entry name" value="PAS-assoc_C"/>
</dbReference>
<evidence type="ECO:0000256" key="4">
    <source>
        <dbReference type="ARBA" id="ARBA00022679"/>
    </source>
</evidence>
<dbReference type="SUPFAM" id="SSF55874">
    <property type="entry name" value="ATPase domain of HSP90 chaperone/DNA topoisomerase II/histidine kinase"/>
    <property type="match status" value="1"/>
</dbReference>
<comment type="caution">
    <text evidence="12">The sequence shown here is derived from an EMBL/GenBank/DDBJ whole genome shotgun (WGS) entry which is preliminary data.</text>
</comment>
<keyword evidence="4" id="KW-0808">Transferase</keyword>
<accession>A0A3M7TY31</accession>
<sequence>MVNKQTGAEVIHQHLDIGTLLNALPIGVLVVDPEGEFVYINDLVYKAWGANPVEQKNHSVHEEYIGWWRETGERVGSEDWAVVRALQKGESSYGEVIDIQRFDGTKGAILNSAVPIYNGNHDIIGAVVTISDITKMRNLEIELNLHKDYLAQLVEEKTKELIHKNEQLQVEMAEKEQMQKQLRQLDQLHLVGEMASGFAHEIRNPLTTVKGFIQLLGKKEMLAQYDEMFSLMLEEINRADAIITTFLDLAKDKKVDLQPVNLNEIIEDLLPSLRMTAQEKHHQVVLKLKSGLPDICADEKEIKQLIKHIFRNGIEAMDTDQTILIETDADSERVTVMIEDEGKGISDDIKEKIGTPFFTTKDDNTGLGMSICYSIAERNSGLIKLESKSQGTCCKISFEAIEKPPSC</sequence>
<evidence type="ECO:0000313" key="12">
    <source>
        <dbReference type="EMBL" id="RNA69345.1"/>
    </source>
</evidence>
<dbReference type="GO" id="GO:0005524">
    <property type="term" value="F:ATP binding"/>
    <property type="evidence" value="ECO:0007669"/>
    <property type="project" value="UniProtKB-KW"/>
</dbReference>
<keyword evidence="3" id="KW-0597">Phosphoprotein</keyword>
<dbReference type="OrthoDB" id="9759607at2"/>
<organism evidence="12 13">
    <name type="scientific">Alteribacter keqinensis</name>
    <dbReference type="NCBI Taxonomy" id="2483800"/>
    <lineage>
        <taxon>Bacteria</taxon>
        <taxon>Bacillati</taxon>
        <taxon>Bacillota</taxon>
        <taxon>Bacilli</taxon>
        <taxon>Bacillales</taxon>
        <taxon>Bacillaceae</taxon>
        <taxon>Alteribacter</taxon>
    </lineage>
</organism>
<proteinExistence type="predicted"/>
<dbReference type="Pfam" id="PF02518">
    <property type="entry name" value="HATPase_c"/>
    <property type="match status" value="1"/>
</dbReference>
<keyword evidence="7" id="KW-0067">ATP-binding</keyword>
<dbReference type="AlphaFoldDB" id="A0A3M7TY31"/>
<evidence type="ECO:0000256" key="2">
    <source>
        <dbReference type="ARBA" id="ARBA00012438"/>
    </source>
</evidence>
<dbReference type="PANTHER" id="PTHR43065">
    <property type="entry name" value="SENSOR HISTIDINE KINASE"/>
    <property type="match status" value="1"/>
</dbReference>
<dbReference type="Gene3D" id="3.30.450.20">
    <property type="entry name" value="PAS domain"/>
    <property type="match status" value="1"/>
</dbReference>
<feature type="coiled-coil region" evidence="9">
    <location>
        <begin position="136"/>
        <end position="188"/>
    </location>
</feature>
<dbReference type="Pfam" id="PF08448">
    <property type="entry name" value="PAS_4"/>
    <property type="match status" value="1"/>
</dbReference>
<dbReference type="EMBL" id="RHIB01000001">
    <property type="protein sequence ID" value="RNA69345.1"/>
    <property type="molecule type" value="Genomic_DNA"/>
</dbReference>
<evidence type="ECO:0000256" key="8">
    <source>
        <dbReference type="ARBA" id="ARBA00023012"/>
    </source>
</evidence>
<dbReference type="SUPFAM" id="SSF47384">
    <property type="entry name" value="Homodimeric domain of signal transducing histidine kinase"/>
    <property type="match status" value="1"/>
</dbReference>
<dbReference type="InterPro" id="IPR005467">
    <property type="entry name" value="His_kinase_dom"/>
</dbReference>
<keyword evidence="6" id="KW-0418">Kinase</keyword>
<dbReference type="PROSITE" id="PS50113">
    <property type="entry name" value="PAC"/>
    <property type="match status" value="1"/>
</dbReference>
<dbReference type="InterPro" id="IPR003594">
    <property type="entry name" value="HATPase_dom"/>
</dbReference>
<dbReference type="RefSeq" id="WP_122896866.1">
    <property type="nucleotide sequence ID" value="NZ_RHIB01000001.1"/>
</dbReference>
<dbReference type="CDD" id="cd00082">
    <property type="entry name" value="HisKA"/>
    <property type="match status" value="1"/>
</dbReference>
<evidence type="ECO:0000256" key="7">
    <source>
        <dbReference type="ARBA" id="ARBA00022840"/>
    </source>
</evidence>
<name>A0A3M7TY31_9BACI</name>
<dbReference type="Gene3D" id="3.30.565.10">
    <property type="entry name" value="Histidine kinase-like ATPase, C-terminal domain"/>
    <property type="match status" value="1"/>
</dbReference>
<dbReference type="InterPro" id="IPR004358">
    <property type="entry name" value="Sig_transdc_His_kin-like_C"/>
</dbReference>
<dbReference type="InterPro" id="IPR003661">
    <property type="entry name" value="HisK_dim/P_dom"/>
</dbReference>
<dbReference type="PRINTS" id="PR00344">
    <property type="entry name" value="BCTRLSENSOR"/>
</dbReference>
<keyword evidence="9" id="KW-0175">Coiled coil</keyword>
<dbReference type="EC" id="2.7.13.3" evidence="2"/>
<keyword evidence="13" id="KW-1185">Reference proteome</keyword>
<dbReference type="InterPro" id="IPR013656">
    <property type="entry name" value="PAS_4"/>
</dbReference>
<gene>
    <name evidence="12" type="ORF">EBO34_05230</name>
</gene>
<dbReference type="Pfam" id="PF00512">
    <property type="entry name" value="HisKA"/>
    <property type="match status" value="1"/>
</dbReference>
<dbReference type="InterPro" id="IPR036097">
    <property type="entry name" value="HisK_dim/P_sf"/>
</dbReference>
<evidence type="ECO:0000259" key="10">
    <source>
        <dbReference type="PROSITE" id="PS50109"/>
    </source>
</evidence>
<dbReference type="Proteomes" id="UP000278746">
    <property type="component" value="Unassembled WGS sequence"/>
</dbReference>
<evidence type="ECO:0000256" key="3">
    <source>
        <dbReference type="ARBA" id="ARBA00022553"/>
    </source>
</evidence>
<evidence type="ECO:0000256" key="5">
    <source>
        <dbReference type="ARBA" id="ARBA00022741"/>
    </source>
</evidence>
<protein>
    <recommendedName>
        <fullName evidence="2">histidine kinase</fullName>
        <ecNumber evidence="2">2.7.13.3</ecNumber>
    </recommendedName>
</protein>
<evidence type="ECO:0000313" key="13">
    <source>
        <dbReference type="Proteomes" id="UP000278746"/>
    </source>
</evidence>
<keyword evidence="5" id="KW-0547">Nucleotide-binding</keyword>
<evidence type="ECO:0000256" key="6">
    <source>
        <dbReference type="ARBA" id="ARBA00022777"/>
    </source>
</evidence>
<dbReference type="SMART" id="SM00387">
    <property type="entry name" value="HATPase_c"/>
    <property type="match status" value="1"/>
</dbReference>
<evidence type="ECO:0000259" key="11">
    <source>
        <dbReference type="PROSITE" id="PS50113"/>
    </source>
</evidence>
<dbReference type="InterPro" id="IPR036890">
    <property type="entry name" value="HATPase_C_sf"/>
</dbReference>
<dbReference type="Gene3D" id="1.10.287.130">
    <property type="match status" value="1"/>
</dbReference>
<evidence type="ECO:0000256" key="1">
    <source>
        <dbReference type="ARBA" id="ARBA00000085"/>
    </source>
</evidence>
<comment type="catalytic activity">
    <reaction evidence="1">
        <text>ATP + protein L-histidine = ADP + protein N-phospho-L-histidine.</text>
        <dbReference type="EC" id="2.7.13.3"/>
    </reaction>
</comment>
<feature type="domain" description="PAC" evidence="11">
    <location>
        <begin position="93"/>
        <end position="145"/>
    </location>
</feature>
<dbReference type="SMART" id="SM00388">
    <property type="entry name" value="HisKA"/>
    <property type="match status" value="1"/>
</dbReference>
<dbReference type="SUPFAM" id="SSF55785">
    <property type="entry name" value="PYP-like sensor domain (PAS domain)"/>
    <property type="match status" value="1"/>
</dbReference>
<feature type="domain" description="Histidine kinase" evidence="10">
    <location>
        <begin position="197"/>
        <end position="402"/>
    </location>
</feature>
<keyword evidence="8" id="KW-0902">Two-component regulatory system</keyword>
<dbReference type="GO" id="GO:0000155">
    <property type="term" value="F:phosphorelay sensor kinase activity"/>
    <property type="evidence" value="ECO:0007669"/>
    <property type="project" value="InterPro"/>
</dbReference>
<reference evidence="12 13" key="1">
    <citation type="submission" date="2018-10" db="EMBL/GenBank/DDBJ databases">
        <title>Bacillus Keqinensis sp. nov., a moderately halophilic bacterium isolated from a saline-alkaline lake.</title>
        <authorList>
            <person name="Wang H."/>
        </authorList>
    </citation>
    <scope>NUCLEOTIDE SEQUENCE [LARGE SCALE GENOMIC DNA]</scope>
    <source>
        <strain evidence="12 13">KQ-3</strain>
    </source>
</reference>
<dbReference type="PROSITE" id="PS50109">
    <property type="entry name" value="HIS_KIN"/>
    <property type="match status" value="1"/>
</dbReference>
<evidence type="ECO:0000256" key="9">
    <source>
        <dbReference type="SAM" id="Coils"/>
    </source>
</evidence>
<dbReference type="PANTHER" id="PTHR43065:SF46">
    <property type="entry name" value="C4-DICARBOXYLATE TRANSPORT SENSOR PROTEIN DCTB"/>
    <property type="match status" value="1"/>
</dbReference>